<dbReference type="SUPFAM" id="SSF55874">
    <property type="entry name" value="ATPase domain of HSP90 chaperone/DNA topoisomerase II/histidine kinase"/>
    <property type="match status" value="1"/>
</dbReference>
<evidence type="ECO:0000313" key="9">
    <source>
        <dbReference type="Proteomes" id="UP001232584"/>
    </source>
</evidence>
<comment type="caution">
    <text evidence="8">The sequence shown here is derived from an EMBL/GenBank/DDBJ whole genome shotgun (WGS) entry which is preliminary data.</text>
</comment>
<evidence type="ECO:0000256" key="3">
    <source>
        <dbReference type="ARBA" id="ARBA00022553"/>
    </source>
</evidence>
<evidence type="ECO:0000256" key="1">
    <source>
        <dbReference type="ARBA" id="ARBA00000085"/>
    </source>
</evidence>
<keyword evidence="6" id="KW-0472">Membrane</keyword>
<protein>
    <recommendedName>
        <fullName evidence="2">histidine kinase</fullName>
        <ecNumber evidence="2">2.7.13.3</ecNumber>
    </recommendedName>
</protein>
<dbReference type="InterPro" id="IPR036890">
    <property type="entry name" value="HATPase_C_sf"/>
</dbReference>
<evidence type="ECO:0000259" key="7">
    <source>
        <dbReference type="PROSITE" id="PS50109"/>
    </source>
</evidence>
<evidence type="ECO:0000256" key="6">
    <source>
        <dbReference type="SAM" id="Phobius"/>
    </source>
</evidence>
<keyword evidence="6" id="KW-1133">Transmembrane helix</keyword>
<dbReference type="Gene3D" id="1.10.287.130">
    <property type="match status" value="1"/>
</dbReference>
<organism evidence="8 9">
    <name type="scientific">Paraclostridium ghonii</name>
    <dbReference type="NCBI Taxonomy" id="29358"/>
    <lineage>
        <taxon>Bacteria</taxon>
        <taxon>Bacillati</taxon>
        <taxon>Bacillota</taxon>
        <taxon>Clostridia</taxon>
        <taxon>Peptostreptococcales</taxon>
        <taxon>Peptostreptococcaceae</taxon>
        <taxon>Paraclostridium</taxon>
    </lineage>
</organism>
<dbReference type="SUPFAM" id="SSF47384">
    <property type="entry name" value="Homodimeric domain of signal transducing histidine kinase"/>
    <property type="match status" value="1"/>
</dbReference>
<dbReference type="EMBL" id="JAUSWG010000009">
    <property type="protein sequence ID" value="MDQ0557126.1"/>
    <property type="molecule type" value="Genomic_DNA"/>
</dbReference>
<dbReference type="GO" id="GO:0016301">
    <property type="term" value="F:kinase activity"/>
    <property type="evidence" value="ECO:0007669"/>
    <property type="project" value="UniProtKB-KW"/>
</dbReference>
<dbReference type="RefSeq" id="WP_307507782.1">
    <property type="nucleotide sequence ID" value="NZ_BAAACE010000012.1"/>
</dbReference>
<dbReference type="PROSITE" id="PS50109">
    <property type="entry name" value="HIS_KIN"/>
    <property type="match status" value="1"/>
</dbReference>
<dbReference type="EC" id="2.7.13.3" evidence="2"/>
<comment type="catalytic activity">
    <reaction evidence="1">
        <text>ATP + protein L-histidine = ADP + protein N-phospho-L-histidine.</text>
        <dbReference type="EC" id="2.7.13.3"/>
    </reaction>
</comment>
<dbReference type="PANTHER" id="PTHR43547">
    <property type="entry name" value="TWO-COMPONENT HISTIDINE KINASE"/>
    <property type="match status" value="1"/>
</dbReference>
<accession>A0ABU0N1Y1</accession>
<dbReference type="SMART" id="SM00388">
    <property type="entry name" value="HisKA"/>
    <property type="match status" value="1"/>
</dbReference>
<evidence type="ECO:0000256" key="2">
    <source>
        <dbReference type="ARBA" id="ARBA00012438"/>
    </source>
</evidence>
<keyword evidence="4 8" id="KW-0808">Transferase</keyword>
<dbReference type="SMART" id="SM00387">
    <property type="entry name" value="HATPase_c"/>
    <property type="match status" value="1"/>
</dbReference>
<keyword evidence="3" id="KW-0597">Phosphoprotein</keyword>
<reference evidence="8 9" key="1">
    <citation type="submission" date="2023-07" db="EMBL/GenBank/DDBJ databases">
        <title>Genomic Encyclopedia of Type Strains, Phase IV (KMG-IV): sequencing the most valuable type-strain genomes for metagenomic binning, comparative biology and taxonomic classification.</title>
        <authorList>
            <person name="Goeker M."/>
        </authorList>
    </citation>
    <scope>NUCLEOTIDE SEQUENCE [LARGE SCALE GENOMIC DNA]</scope>
    <source>
        <strain evidence="8 9">DSM 15049</strain>
    </source>
</reference>
<keyword evidence="5" id="KW-0902">Two-component regulatory system</keyword>
<keyword evidence="9" id="KW-1185">Reference proteome</keyword>
<dbReference type="InterPro" id="IPR036097">
    <property type="entry name" value="HisK_dim/P_sf"/>
</dbReference>
<keyword evidence="4 8" id="KW-0418">Kinase</keyword>
<dbReference type="Pfam" id="PF02518">
    <property type="entry name" value="HATPase_c"/>
    <property type="match status" value="1"/>
</dbReference>
<evidence type="ECO:0000313" key="8">
    <source>
        <dbReference type="EMBL" id="MDQ0557126.1"/>
    </source>
</evidence>
<feature type="transmembrane region" description="Helical" evidence="6">
    <location>
        <begin position="157"/>
        <end position="176"/>
    </location>
</feature>
<dbReference type="InterPro" id="IPR005467">
    <property type="entry name" value="His_kinase_dom"/>
</dbReference>
<feature type="domain" description="Histidine kinase" evidence="7">
    <location>
        <begin position="197"/>
        <end position="413"/>
    </location>
</feature>
<dbReference type="Proteomes" id="UP001232584">
    <property type="component" value="Unassembled WGS sequence"/>
</dbReference>
<name>A0ABU0N1Y1_9FIRM</name>
<dbReference type="PANTHER" id="PTHR43547:SF2">
    <property type="entry name" value="HYBRID SIGNAL TRANSDUCTION HISTIDINE KINASE C"/>
    <property type="match status" value="1"/>
</dbReference>
<evidence type="ECO:0000256" key="4">
    <source>
        <dbReference type="ARBA" id="ARBA00022777"/>
    </source>
</evidence>
<dbReference type="CDD" id="cd00082">
    <property type="entry name" value="HisKA"/>
    <property type="match status" value="1"/>
</dbReference>
<gene>
    <name evidence="8" type="ORF">QOZ92_002244</name>
</gene>
<dbReference type="InterPro" id="IPR003594">
    <property type="entry name" value="HATPase_dom"/>
</dbReference>
<sequence>MMNKNILKNTRKKLITLNTLVVGVVFILFTLFIYKFFYDLTYNGVDKDLHMQLQKVENDLMRGNMKPLPNNDEMRMMSKGSFVYVWENGKLIKSYPYDIANYIKPYEKSKDLNEGIISYEYDGSYFRELKKVSGPYTIEVIKMVDIEEGLLAKLRHVLIISGFIAFAAVFITSKFLTRKSLEPIESSWKTQALFVQDASHELRTPLTIIFSKIESIIKRPNNSVEDEMKNLTIVMKEVRRLNKLVSDLLKLTKEDAIVTINKSKFDLKSMIIDIIEQYEDICELQNKTLIFEYNLKDDFIFNDKEKLKQILIIFIDNAIKYTNYKDIIKLTIFEENTNIVINIEDSGIGIKKEDLPLIFNRFFRSSSHRETNREGSGIGLSIARVLVSNLSGKISVKSEYRKGSTFSISIPRK</sequence>
<evidence type="ECO:0000256" key="5">
    <source>
        <dbReference type="ARBA" id="ARBA00023012"/>
    </source>
</evidence>
<dbReference type="InterPro" id="IPR004358">
    <property type="entry name" value="Sig_transdc_His_kin-like_C"/>
</dbReference>
<dbReference type="PRINTS" id="PR00344">
    <property type="entry name" value="BCTRLSENSOR"/>
</dbReference>
<dbReference type="Pfam" id="PF00512">
    <property type="entry name" value="HisKA"/>
    <property type="match status" value="1"/>
</dbReference>
<proteinExistence type="predicted"/>
<feature type="transmembrane region" description="Helical" evidence="6">
    <location>
        <begin position="14"/>
        <end position="37"/>
    </location>
</feature>
<keyword evidence="6" id="KW-0812">Transmembrane</keyword>
<dbReference type="Gene3D" id="3.30.565.10">
    <property type="entry name" value="Histidine kinase-like ATPase, C-terminal domain"/>
    <property type="match status" value="1"/>
</dbReference>
<dbReference type="InterPro" id="IPR003661">
    <property type="entry name" value="HisK_dim/P_dom"/>
</dbReference>